<dbReference type="SUPFAM" id="SSF64182">
    <property type="entry name" value="DHH phosphoesterases"/>
    <property type="match status" value="1"/>
</dbReference>
<dbReference type="InterPro" id="IPR003156">
    <property type="entry name" value="DHHA1_dom"/>
</dbReference>
<protein>
    <submittedName>
        <fullName evidence="3">MGPA protein</fullName>
    </submittedName>
</protein>
<comment type="caution">
    <text evidence="3">The sequence shown here is derived from an EMBL/GenBank/DDBJ whole genome shotgun (WGS) entry which is preliminary data.</text>
</comment>
<dbReference type="Gene3D" id="3.90.1640.10">
    <property type="entry name" value="inorganic pyrophosphatase (n-terminal core)"/>
    <property type="match status" value="1"/>
</dbReference>
<dbReference type="Proteomes" id="UP000613208">
    <property type="component" value="Unassembled WGS sequence"/>
</dbReference>
<organism evidence="3 4">
    <name type="scientific">Anaerostipes butyraticus</name>
    <dbReference type="NCBI Taxonomy" id="645466"/>
    <lineage>
        <taxon>Bacteria</taxon>
        <taxon>Bacillati</taxon>
        <taxon>Bacillota</taxon>
        <taxon>Clostridia</taxon>
        <taxon>Lachnospirales</taxon>
        <taxon>Lachnospiraceae</taxon>
        <taxon>Anaerostipes</taxon>
    </lineage>
</organism>
<dbReference type="Pfam" id="PF02272">
    <property type="entry name" value="DHHA1"/>
    <property type="match status" value="1"/>
</dbReference>
<sequence>MKEFMEQIECAQTIGITGHIHPDGDCIGSCLALRQYISEKYPEKQTDVYLEPISDEFLFLSGAGQILTIPKNEKYDLFFVLDCSSEDRFEPFSSLVRNADTVFCIDHHISNQGMGNYCIADPKASATCEVLCDLIPLEEVSLKCAECLYTGIVHDTGVFKHSNTTKKTMIYAGELLEKGIHHSKIIDETFFQKTYVQNLALGRALLNSRLFCDGTIICSGLSQEELDQLGAVPSDVNGIIDQLRVTKGAETAVFLYPLKNGGVKVSMRSNGKVNVSSIAQEFGGGGHILAAGCTMFGSFEQIEKQLLPKIKEQL</sequence>
<feature type="domain" description="DDH" evidence="1">
    <location>
        <begin position="14"/>
        <end position="152"/>
    </location>
</feature>
<dbReference type="PANTHER" id="PTHR47618">
    <property type="entry name" value="BIFUNCTIONAL OLIGORIBONUCLEASE AND PAP PHOSPHATASE NRNA"/>
    <property type="match status" value="1"/>
</dbReference>
<evidence type="ECO:0000259" key="1">
    <source>
        <dbReference type="Pfam" id="PF01368"/>
    </source>
</evidence>
<dbReference type="AlphaFoldDB" id="A0A916QB11"/>
<dbReference type="EMBL" id="BLYI01000031">
    <property type="protein sequence ID" value="GFO85169.1"/>
    <property type="molecule type" value="Genomic_DNA"/>
</dbReference>
<dbReference type="Pfam" id="PF01368">
    <property type="entry name" value="DHH"/>
    <property type="match status" value="1"/>
</dbReference>
<dbReference type="GO" id="GO:0003676">
    <property type="term" value="F:nucleic acid binding"/>
    <property type="evidence" value="ECO:0007669"/>
    <property type="project" value="InterPro"/>
</dbReference>
<dbReference type="RefSeq" id="WP_201310874.1">
    <property type="nucleotide sequence ID" value="NZ_BLYI01000031.1"/>
</dbReference>
<evidence type="ECO:0000313" key="3">
    <source>
        <dbReference type="EMBL" id="GFO85169.1"/>
    </source>
</evidence>
<accession>A0A916QB11</accession>
<evidence type="ECO:0000259" key="2">
    <source>
        <dbReference type="Pfam" id="PF02272"/>
    </source>
</evidence>
<feature type="domain" description="DHHA1" evidence="2">
    <location>
        <begin position="230"/>
        <end position="296"/>
    </location>
</feature>
<dbReference type="Gene3D" id="3.10.310.30">
    <property type="match status" value="1"/>
</dbReference>
<dbReference type="PANTHER" id="PTHR47618:SF1">
    <property type="entry name" value="BIFUNCTIONAL OLIGORIBONUCLEASE AND PAP PHOSPHATASE NRNA"/>
    <property type="match status" value="1"/>
</dbReference>
<proteinExistence type="predicted"/>
<keyword evidence="4" id="KW-1185">Reference proteome</keyword>
<evidence type="ECO:0000313" key="4">
    <source>
        <dbReference type="Proteomes" id="UP000613208"/>
    </source>
</evidence>
<reference evidence="3" key="1">
    <citation type="submission" date="2020-06" db="EMBL/GenBank/DDBJ databases">
        <title>Characterization of fructooligosaccharide metabolism and fructooligosaccharide-degrading enzymes in human commensal butyrate producers.</title>
        <authorList>
            <person name="Tanno H."/>
            <person name="Fujii T."/>
            <person name="Hirano K."/>
            <person name="Maeno S."/>
            <person name="Tonozuka T."/>
            <person name="Sakamoto M."/>
            <person name="Ohkuma M."/>
            <person name="Tochio T."/>
            <person name="Endo A."/>
        </authorList>
    </citation>
    <scope>NUCLEOTIDE SEQUENCE</scope>
    <source>
        <strain evidence="3">JCM 17466</strain>
    </source>
</reference>
<dbReference type="InterPro" id="IPR038763">
    <property type="entry name" value="DHH_sf"/>
</dbReference>
<name>A0A916QB11_9FIRM</name>
<dbReference type="InterPro" id="IPR051319">
    <property type="entry name" value="Oligoribo/pAp-PDE_c-di-AMP_PDE"/>
</dbReference>
<gene>
    <name evidence="3" type="ORF">ANBU17_15160</name>
</gene>
<dbReference type="InterPro" id="IPR001667">
    <property type="entry name" value="DDH_dom"/>
</dbReference>